<dbReference type="EMBL" id="JABEZW010000010">
    <property type="protein sequence ID" value="MBA0777911.1"/>
    <property type="molecule type" value="Genomic_DNA"/>
</dbReference>
<gene>
    <name evidence="1" type="ORF">Gotri_005860</name>
</gene>
<reference evidence="1 2" key="1">
    <citation type="journal article" date="2019" name="Genome Biol. Evol.">
        <title>Insights into the evolution of the New World diploid cottons (Gossypium, subgenus Houzingenia) based on genome sequencing.</title>
        <authorList>
            <person name="Grover C.E."/>
            <person name="Arick M.A. 2nd"/>
            <person name="Thrash A."/>
            <person name="Conover J.L."/>
            <person name="Sanders W.S."/>
            <person name="Peterson D.G."/>
            <person name="Frelichowski J.E."/>
            <person name="Scheffler J.A."/>
            <person name="Scheffler B.E."/>
            <person name="Wendel J.F."/>
        </authorList>
    </citation>
    <scope>NUCLEOTIDE SEQUENCE [LARGE SCALE GENOMIC DNA]</scope>
    <source>
        <strain evidence="1">8</strain>
        <tissue evidence="1">Leaf</tissue>
    </source>
</reference>
<dbReference type="AlphaFoldDB" id="A0A7J9EYC9"/>
<organism evidence="1 2">
    <name type="scientific">Gossypium trilobum</name>
    <dbReference type="NCBI Taxonomy" id="34281"/>
    <lineage>
        <taxon>Eukaryota</taxon>
        <taxon>Viridiplantae</taxon>
        <taxon>Streptophyta</taxon>
        <taxon>Embryophyta</taxon>
        <taxon>Tracheophyta</taxon>
        <taxon>Spermatophyta</taxon>
        <taxon>Magnoliopsida</taxon>
        <taxon>eudicotyledons</taxon>
        <taxon>Gunneridae</taxon>
        <taxon>Pentapetalae</taxon>
        <taxon>rosids</taxon>
        <taxon>malvids</taxon>
        <taxon>Malvales</taxon>
        <taxon>Malvaceae</taxon>
        <taxon>Malvoideae</taxon>
        <taxon>Gossypium</taxon>
    </lineage>
</organism>
<protein>
    <submittedName>
        <fullName evidence="1">Uncharacterized protein</fullName>
    </submittedName>
</protein>
<accession>A0A7J9EYC9</accession>
<comment type="caution">
    <text evidence="1">The sequence shown here is derived from an EMBL/GenBank/DDBJ whole genome shotgun (WGS) entry which is preliminary data.</text>
</comment>
<dbReference type="Proteomes" id="UP000593568">
    <property type="component" value="Unassembled WGS sequence"/>
</dbReference>
<evidence type="ECO:0000313" key="1">
    <source>
        <dbReference type="EMBL" id="MBA0777911.1"/>
    </source>
</evidence>
<evidence type="ECO:0000313" key="2">
    <source>
        <dbReference type="Proteomes" id="UP000593568"/>
    </source>
</evidence>
<name>A0A7J9EYC9_9ROSI</name>
<keyword evidence="2" id="KW-1185">Reference proteome</keyword>
<sequence>MDIIIDYLTGGKGEWKRQFETEFPISFSRIRLTPKKYVVTAYQYSERKNLNWYMDQLKHDSLCSREESRVISPTSGDIFMETRKSTQA</sequence>
<proteinExistence type="predicted"/>